<protein>
    <submittedName>
        <fullName evidence="1">Uncharacterized protein</fullName>
    </submittedName>
</protein>
<dbReference type="EMBL" id="LXQA010051514">
    <property type="protein sequence ID" value="MCI03218.1"/>
    <property type="molecule type" value="Genomic_DNA"/>
</dbReference>
<dbReference type="AlphaFoldDB" id="A0A392NTP2"/>
<comment type="caution">
    <text evidence="1">The sequence shown here is derived from an EMBL/GenBank/DDBJ whole genome shotgun (WGS) entry which is preliminary data.</text>
</comment>
<reference evidence="1 2" key="1">
    <citation type="journal article" date="2018" name="Front. Plant Sci.">
        <title>Red Clover (Trifolium pratense) and Zigzag Clover (T. medium) - A Picture of Genomic Similarities and Differences.</title>
        <authorList>
            <person name="Dluhosova J."/>
            <person name="Istvanek J."/>
            <person name="Nedelnik J."/>
            <person name="Repkova J."/>
        </authorList>
    </citation>
    <scope>NUCLEOTIDE SEQUENCE [LARGE SCALE GENOMIC DNA]</scope>
    <source>
        <strain evidence="2">cv. 10/8</strain>
        <tissue evidence="1">Leaf</tissue>
    </source>
</reference>
<sequence>ALSRSDNPHVSRQVRWIPPPEGVIKVNVDDSSFGNAGIVGFEAF</sequence>
<evidence type="ECO:0000313" key="1">
    <source>
        <dbReference type="EMBL" id="MCI03218.1"/>
    </source>
</evidence>
<feature type="non-terminal residue" evidence="1">
    <location>
        <position position="1"/>
    </location>
</feature>
<accession>A0A392NTP2</accession>
<name>A0A392NTP2_9FABA</name>
<keyword evidence="2" id="KW-1185">Reference proteome</keyword>
<proteinExistence type="predicted"/>
<dbReference type="Proteomes" id="UP000265520">
    <property type="component" value="Unassembled WGS sequence"/>
</dbReference>
<organism evidence="1 2">
    <name type="scientific">Trifolium medium</name>
    <dbReference type="NCBI Taxonomy" id="97028"/>
    <lineage>
        <taxon>Eukaryota</taxon>
        <taxon>Viridiplantae</taxon>
        <taxon>Streptophyta</taxon>
        <taxon>Embryophyta</taxon>
        <taxon>Tracheophyta</taxon>
        <taxon>Spermatophyta</taxon>
        <taxon>Magnoliopsida</taxon>
        <taxon>eudicotyledons</taxon>
        <taxon>Gunneridae</taxon>
        <taxon>Pentapetalae</taxon>
        <taxon>rosids</taxon>
        <taxon>fabids</taxon>
        <taxon>Fabales</taxon>
        <taxon>Fabaceae</taxon>
        <taxon>Papilionoideae</taxon>
        <taxon>50 kb inversion clade</taxon>
        <taxon>NPAAA clade</taxon>
        <taxon>Hologalegina</taxon>
        <taxon>IRL clade</taxon>
        <taxon>Trifolieae</taxon>
        <taxon>Trifolium</taxon>
    </lineage>
</organism>
<evidence type="ECO:0000313" key="2">
    <source>
        <dbReference type="Proteomes" id="UP000265520"/>
    </source>
</evidence>